<comment type="caution">
    <text evidence="1">The sequence shown here is derived from an EMBL/GenBank/DDBJ whole genome shotgun (WGS) entry which is preliminary data.</text>
</comment>
<gene>
    <name evidence="1" type="ORF">CSOJ01_08684</name>
</gene>
<organism evidence="1 2">
    <name type="scientific">Colletotrichum sojae</name>
    <dbReference type="NCBI Taxonomy" id="2175907"/>
    <lineage>
        <taxon>Eukaryota</taxon>
        <taxon>Fungi</taxon>
        <taxon>Dikarya</taxon>
        <taxon>Ascomycota</taxon>
        <taxon>Pezizomycotina</taxon>
        <taxon>Sordariomycetes</taxon>
        <taxon>Hypocreomycetidae</taxon>
        <taxon>Glomerellales</taxon>
        <taxon>Glomerellaceae</taxon>
        <taxon>Colletotrichum</taxon>
        <taxon>Colletotrichum orchidearum species complex</taxon>
    </lineage>
</organism>
<reference evidence="1 2" key="1">
    <citation type="journal article" date="2020" name="Phytopathology">
        <title>Genome Sequence Resources of Colletotrichum truncatum, C. plurivorum, C. musicola, and C. sojae: Four Species Pathogenic to Soybean (Glycine max).</title>
        <authorList>
            <person name="Rogerio F."/>
            <person name="Boufleur T.R."/>
            <person name="Ciampi-Guillardi M."/>
            <person name="Sukno S.A."/>
            <person name="Thon M.R."/>
            <person name="Massola Junior N.S."/>
            <person name="Baroncelli R."/>
        </authorList>
    </citation>
    <scope>NUCLEOTIDE SEQUENCE [LARGE SCALE GENOMIC DNA]</scope>
    <source>
        <strain evidence="1 2">LFN0009</strain>
    </source>
</reference>
<evidence type="ECO:0000313" key="2">
    <source>
        <dbReference type="Proteomes" id="UP000652219"/>
    </source>
</evidence>
<protein>
    <submittedName>
        <fullName evidence="1">Uncharacterized protein</fullName>
    </submittedName>
</protein>
<dbReference type="EMBL" id="WIGN01000153">
    <property type="protein sequence ID" value="KAF6806700.1"/>
    <property type="molecule type" value="Genomic_DNA"/>
</dbReference>
<dbReference type="Proteomes" id="UP000652219">
    <property type="component" value="Unassembled WGS sequence"/>
</dbReference>
<dbReference type="AlphaFoldDB" id="A0A8H6J624"/>
<keyword evidence="2" id="KW-1185">Reference proteome</keyword>
<name>A0A8H6J624_9PEZI</name>
<accession>A0A8H6J624</accession>
<proteinExistence type="predicted"/>
<evidence type="ECO:0000313" key="1">
    <source>
        <dbReference type="EMBL" id="KAF6806700.1"/>
    </source>
</evidence>
<sequence length="304" mass="34576">MNTTDGCRIAGVRREHYLRFEVPFISYETDTIAIYGLWSAADVRLTATAWKPMLVGDHFLRAPFEDLGEAAFDPLAGFDLKRIKRLAVGEDIVHLAEHPNGPLIDPAAMPSLKIVYTLFYGLSTHPDAFRRAMRMFPPEIQNCGDCYVDFDPCTEYLAAVEASPLRHQSQRRAISYASQLSRILATVTTSLESYLLLLKAVFWHLTRNINSFQNGGFFRNVDFVFFAIKQKPTRICRLPHCTHTFQAMASSPTQLQFQVALLWQDSWRVWMDAVNATEITAASPLSKRIITLVLEKTDEQRRAL</sequence>